<protein>
    <recommendedName>
        <fullName evidence="6">Aminotransferase</fullName>
        <ecNumber evidence="6">2.6.1.-</ecNumber>
    </recommendedName>
</protein>
<dbReference type="GO" id="GO:0006520">
    <property type="term" value="P:amino acid metabolic process"/>
    <property type="evidence" value="ECO:0007669"/>
    <property type="project" value="InterPro"/>
</dbReference>
<dbReference type="InterPro" id="IPR050596">
    <property type="entry name" value="AspAT/PAT-like"/>
</dbReference>
<dbReference type="InterPro" id="IPR015421">
    <property type="entry name" value="PyrdxlP-dep_Trfase_major"/>
</dbReference>
<dbReference type="InterPro" id="IPR015424">
    <property type="entry name" value="PyrdxlP-dep_Trfase"/>
</dbReference>
<reference evidence="9" key="1">
    <citation type="submission" date="2017-05" db="EMBL/GenBank/DDBJ databases">
        <authorList>
            <person name="Ray J."/>
            <person name="Price M."/>
            <person name="Deutschbauer A."/>
        </authorList>
    </citation>
    <scope>NUCLEOTIDE SEQUENCE [LARGE SCALE GENOMIC DNA]</scope>
    <source>
        <strain evidence="9">DSM 19842</strain>
    </source>
</reference>
<dbReference type="InterPro" id="IPR004839">
    <property type="entry name" value="Aminotransferase_I/II_large"/>
</dbReference>
<evidence type="ECO:0000256" key="6">
    <source>
        <dbReference type="RuleBase" id="RU000481"/>
    </source>
</evidence>
<sequence length="404" mass="44501">MIFILTGAGGTTLQLLQLAKIAILPPLHNQDITMEVISLAAGTSYFKSPEAATAAAQAALQQGKTQYGPTEGTPELRQAICQKYKADGIAVRPEQVLVTPGAKQALYNLFSVLLRQGDEVVVPTPAWFGFHELMKYSRGVLVPLPTQLRDGYKLTPDMLRSSLTERSRVLLLTNPGNPTGRLYSKQELEALLEVVNEYPNLYLISDEIYDLVAYGEPFVSILSCQGAKAARTVVVNGFSKNFAMSGWRLGFILGPEDLIRKCVDFQGATLSGVSVFLQDAAQATLEARQEALPQMQEVLAHNRGIMQKGLDAIPHVPYYLPDGAYYFFPDLSHYLNHTSITGETISTTPDLCRYLRGCYNLELSPGDYFGAPGHVRMSFAIETHRLQEAMHRLRQGLMLLTAEG</sequence>
<dbReference type="SUPFAM" id="SSF53383">
    <property type="entry name" value="PLP-dependent transferases"/>
    <property type="match status" value="1"/>
</dbReference>
<evidence type="ECO:0000256" key="5">
    <source>
        <dbReference type="ARBA" id="ARBA00022898"/>
    </source>
</evidence>
<organism evidence="8 9">
    <name type="scientific">Pontibacter actiniarum</name>
    <dbReference type="NCBI Taxonomy" id="323450"/>
    <lineage>
        <taxon>Bacteria</taxon>
        <taxon>Pseudomonadati</taxon>
        <taxon>Bacteroidota</taxon>
        <taxon>Cytophagia</taxon>
        <taxon>Cytophagales</taxon>
        <taxon>Hymenobacteraceae</taxon>
        <taxon>Pontibacter</taxon>
    </lineage>
</organism>
<dbReference type="InterPro" id="IPR004838">
    <property type="entry name" value="NHTrfase_class1_PyrdxlP-BS"/>
</dbReference>
<dbReference type="Gene3D" id="3.40.640.10">
    <property type="entry name" value="Type I PLP-dependent aspartate aminotransferase-like (Major domain)"/>
    <property type="match status" value="1"/>
</dbReference>
<dbReference type="AlphaFoldDB" id="A0A1X9YQD6"/>
<dbReference type="PANTHER" id="PTHR46383">
    <property type="entry name" value="ASPARTATE AMINOTRANSFERASE"/>
    <property type="match status" value="1"/>
</dbReference>
<dbReference type="Pfam" id="PF00155">
    <property type="entry name" value="Aminotran_1_2"/>
    <property type="match status" value="1"/>
</dbReference>
<keyword evidence="4 6" id="KW-0808">Transferase</keyword>
<dbReference type="GO" id="GO:0030170">
    <property type="term" value="F:pyridoxal phosphate binding"/>
    <property type="evidence" value="ECO:0007669"/>
    <property type="project" value="InterPro"/>
</dbReference>
<keyword evidence="9" id="KW-1185">Reference proteome</keyword>
<comment type="cofactor">
    <cofactor evidence="1 6">
        <name>pyridoxal 5'-phosphate</name>
        <dbReference type="ChEBI" id="CHEBI:597326"/>
    </cofactor>
</comment>
<proteinExistence type="inferred from homology"/>
<evidence type="ECO:0000256" key="4">
    <source>
        <dbReference type="ARBA" id="ARBA00022679"/>
    </source>
</evidence>
<accession>A0A1X9YQD6</accession>
<evidence type="ECO:0000256" key="2">
    <source>
        <dbReference type="ARBA" id="ARBA00007441"/>
    </source>
</evidence>
<dbReference type="OrthoDB" id="1489696at2"/>
<name>A0A1X9YQD6_9BACT</name>
<dbReference type="EC" id="2.6.1.-" evidence="6"/>
<dbReference type="STRING" id="709015.GCA_000472485_01276"/>
<evidence type="ECO:0000313" key="9">
    <source>
        <dbReference type="Proteomes" id="UP000266292"/>
    </source>
</evidence>
<evidence type="ECO:0000259" key="7">
    <source>
        <dbReference type="Pfam" id="PF00155"/>
    </source>
</evidence>
<feature type="domain" description="Aminotransferase class I/classII large" evidence="7">
    <location>
        <begin position="35"/>
        <end position="393"/>
    </location>
</feature>
<dbReference type="Proteomes" id="UP000266292">
    <property type="component" value="Chromosome"/>
</dbReference>
<dbReference type="GO" id="GO:0008483">
    <property type="term" value="F:transaminase activity"/>
    <property type="evidence" value="ECO:0007669"/>
    <property type="project" value="UniProtKB-KW"/>
</dbReference>
<evidence type="ECO:0000256" key="3">
    <source>
        <dbReference type="ARBA" id="ARBA00022576"/>
    </source>
</evidence>
<comment type="similarity">
    <text evidence="2 6">Belongs to the class-I pyridoxal-phosphate-dependent aminotransferase family.</text>
</comment>
<dbReference type="KEGG" id="pact:CA264_06365"/>
<dbReference type="PANTHER" id="PTHR46383:SF1">
    <property type="entry name" value="ASPARTATE AMINOTRANSFERASE"/>
    <property type="match status" value="1"/>
</dbReference>
<keyword evidence="5" id="KW-0663">Pyridoxal phosphate</keyword>
<dbReference type="CDD" id="cd00609">
    <property type="entry name" value="AAT_like"/>
    <property type="match status" value="1"/>
</dbReference>
<evidence type="ECO:0000313" key="8">
    <source>
        <dbReference type="EMBL" id="ARS35096.1"/>
    </source>
</evidence>
<gene>
    <name evidence="8" type="ORF">CA264_06365</name>
</gene>
<dbReference type="Gene3D" id="3.90.1150.10">
    <property type="entry name" value="Aspartate Aminotransferase, domain 1"/>
    <property type="match status" value="1"/>
</dbReference>
<keyword evidence="3 6" id="KW-0032">Aminotransferase</keyword>
<evidence type="ECO:0000256" key="1">
    <source>
        <dbReference type="ARBA" id="ARBA00001933"/>
    </source>
</evidence>
<dbReference type="InterPro" id="IPR015422">
    <property type="entry name" value="PyrdxlP-dep_Trfase_small"/>
</dbReference>
<dbReference type="EMBL" id="CP021235">
    <property type="protein sequence ID" value="ARS35096.1"/>
    <property type="molecule type" value="Genomic_DNA"/>
</dbReference>
<dbReference type="PROSITE" id="PS00105">
    <property type="entry name" value="AA_TRANSFER_CLASS_1"/>
    <property type="match status" value="1"/>
</dbReference>